<feature type="transmembrane region" description="Helical" evidence="5">
    <location>
        <begin position="26"/>
        <end position="48"/>
    </location>
</feature>
<evidence type="ECO:0000256" key="1">
    <source>
        <dbReference type="ARBA" id="ARBA00004141"/>
    </source>
</evidence>
<evidence type="ECO:0000313" key="7">
    <source>
        <dbReference type="EMBL" id="CCO05307.1"/>
    </source>
</evidence>
<dbReference type="Gene3D" id="3.30.70.2330">
    <property type="match status" value="1"/>
</dbReference>
<dbReference type="EMBL" id="HF545616">
    <property type="protein sequence ID" value="CCO05307.1"/>
    <property type="molecule type" value="Genomic_DNA"/>
</dbReference>
<organism evidence="7 8">
    <name type="scientific">Ruminococcus bicirculans</name>
    <name type="common">ex Wegman et al. 2014</name>
    <dbReference type="NCBI Taxonomy" id="1160721"/>
    <lineage>
        <taxon>Bacteria</taxon>
        <taxon>Bacillati</taxon>
        <taxon>Bacillota</taxon>
        <taxon>Clostridia</taxon>
        <taxon>Eubacteriales</taxon>
        <taxon>Oscillospiraceae</taxon>
        <taxon>Ruminococcus</taxon>
    </lineage>
</organism>
<sequence length="176" mass="19435">MVNFVLTIFLGWTGYARFRKGQIGLGILWLFTCGCFCVGWIVDIVGAYKEYKSSSVSSAPASVRMDMQFYDVVSDFHTKVVGVTFKNDDGTDRQKIISGCVPGQDIIFRPTPTKKYPEAIGVFNTKGKQLGNVNAELASDLIHKYPNNKMKVTISDITGGGDKNYGCNLHVVIYKA</sequence>
<evidence type="ECO:0000259" key="6">
    <source>
        <dbReference type="Pfam" id="PF05154"/>
    </source>
</evidence>
<evidence type="ECO:0000256" key="5">
    <source>
        <dbReference type="SAM" id="Phobius"/>
    </source>
</evidence>
<dbReference type="Pfam" id="PF05154">
    <property type="entry name" value="TM2"/>
    <property type="match status" value="1"/>
</dbReference>
<reference evidence="7 8" key="1">
    <citation type="journal article" date="2014" name="Int. J. Syst. Evol. Microbiol.">
        <title>Complete genome of a new Firmicutes species belonging to the dominant human colonic microbiota ('Ruminococcus bicirculans') reveals two chromosomes and a selective capacity to utilize plant glucans.</title>
        <authorList>
            <consortium name="NISC Comparative Sequencing Program"/>
            <person name="Wegmann U."/>
            <person name="Louis P."/>
            <person name="Goesmann A."/>
            <person name="Henrissat B."/>
            <person name="Duncan S.H."/>
            <person name="Flint H.J."/>
        </authorList>
    </citation>
    <scope>NUCLEOTIDE SEQUENCE [LARGE SCALE GENOMIC DNA]</scope>
    <source>
        <strain evidence="7 8">80/3</strain>
    </source>
</reference>
<keyword evidence="3 5" id="KW-1133">Transmembrane helix</keyword>
<evidence type="ECO:0000256" key="3">
    <source>
        <dbReference type="ARBA" id="ARBA00022989"/>
    </source>
</evidence>
<evidence type="ECO:0000313" key="8">
    <source>
        <dbReference type="Proteomes" id="UP000027600"/>
    </source>
</evidence>
<accession>A0ABM9QHF4</accession>
<keyword evidence="2 5" id="KW-0812">Transmembrane</keyword>
<dbReference type="Proteomes" id="UP000027600">
    <property type="component" value="Chromosome I"/>
</dbReference>
<proteinExistence type="predicted"/>
<protein>
    <recommendedName>
        <fullName evidence="6">TM2 domain-containing protein</fullName>
    </recommendedName>
</protein>
<comment type="subcellular location">
    <subcellularLocation>
        <location evidence="1">Membrane</location>
        <topology evidence="1">Multi-pass membrane protein</topology>
    </subcellularLocation>
</comment>
<evidence type="ECO:0000256" key="4">
    <source>
        <dbReference type="ARBA" id="ARBA00023136"/>
    </source>
</evidence>
<evidence type="ECO:0000256" key="2">
    <source>
        <dbReference type="ARBA" id="ARBA00022692"/>
    </source>
</evidence>
<gene>
    <name evidence="7" type="ORF">RBI_I01605</name>
</gene>
<name>A0ABM9QHF4_9FIRM</name>
<dbReference type="InterPro" id="IPR007829">
    <property type="entry name" value="TM2"/>
</dbReference>
<keyword evidence="8" id="KW-1185">Reference proteome</keyword>
<keyword evidence="4 5" id="KW-0472">Membrane</keyword>
<feature type="domain" description="TM2" evidence="6">
    <location>
        <begin position="2"/>
        <end position="45"/>
    </location>
</feature>